<dbReference type="Gene3D" id="3.40.190.10">
    <property type="entry name" value="Periplasmic binding protein-like II"/>
    <property type="match status" value="1"/>
</dbReference>
<evidence type="ECO:0000256" key="2">
    <source>
        <dbReference type="ARBA" id="ARBA00022448"/>
    </source>
</evidence>
<dbReference type="PANTHER" id="PTHR30290">
    <property type="entry name" value="PERIPLASMIC BINDING COMPONENT OF ABC TRANSPORTER"/>
    <property type="match status" value="1"/>
</dbReference>
<evidence type="ECO:0000313" key="7">
    <source>
        <dbReference type="Proteomes" id="UP000182829"/>
    </source>
</evidence>
<dbReference type="GO" id="GO:1904680">
    <property type="term" value="F:peptide transmembrane transporter activity"/>
    <property type="evidence" value="ECO:0007669"/>
    <property type="project" value="TreeGrafter"/>
</dbReference>
<dbReference type="GO" id="GO:0043190">
    <property type="term" value="C:ATP-binding cassette (ABC) transporter complex"/>
    <property type="evidence" value="ECO:0007669"/>
    <property type="project" value="InterPro"/>
</dbReference>
<dbReference type="Gene3D" id="3.90.76.10">
    <property type="entry name" value="Dipeptide-binding Protein, Domain 1"/>
    <property type="match status" value="1"/>
</dbReference>
<evidence type="ECO:0000259" key="5">
    <source>
        <dbReference type="Pfam" id="PF00496"/>
    </source>
</evidence>
<dbReference type="CDD" id="cd00995">
    <property type="entry name" value="PBP2_NikA_DppA_OppA_like"/>
    <property type="match status" value="1"/>
</dbReference>
<dbReference type="Gene3D" id="3.10.105.10">
    <property type="entry name" value="Dipeptide-binding Protein, Domain 3"/>
    <property type="match status" value="1"/>
</dbReference>
<accession>A0A1I3M136</accession>
<dbReference type="InterPro" id="IPR000914">
    <property type="entry name" value="SBP_5_dom"/>
</dbReference>
<dbReference type="Pfam" id="PF00496">
    <property type="entry name" value="SBP_bac_5"/>
    <property type="match status" value="1"/>
</dbReference>
<dbReference type="GO" id="GO:0042597">
    <property type="term" value="C:periplasmic space"/>
    <property type="evidence" value="ECO:0007669"/>
    <property type="project" value="UniProtKB-ARBA"/>
</dbReference>
<dbReference type="EMBL" id="FORO01000009">
    <property type="protein sequence ID" value="SFI90724.1"/>
    <property type="molecule type" value="Genomic_DNA"/>
</dbReference>
<sequence length="575" mass="64388">MISTLVWKGITKNGRMPIPRTMVDKLQTRRRVLASGAAVSAATIAGCIGEDAEGDDGGDVADISEYQYDREEPDDEDAARESSLEFLQPAERDEDFDPVVSFDSYSMQVANLVFDGLYEWDDEMGLEPKIADGMPEEEDDGETYVFEIQDGIEFHNGDEVTAGDVAHSFTAPVEEETENAATYAMIESTEVVDDHTLEVALEHPYGPFTLVTMAVPVVPEDVRTEDRDEFNTDPIGSGPFEFVDFQSGEYVELERWDDYWDEPQPYVEEIRFEDAPDDANRVAQVLAGDADVIDTVPATEWDEVEGADDVRIHGSRSPSYMYLGFNCNEGETTDPDVRRAVSHSFSMQAFVDEHLGPAAAPLSSPIPEITNDEGDWDFPVDEWEEQMPEYDPDQAEQLLEDAGVPDGWEPRIIAPEGGPREALAERIGSRLTEIGYGADVQGMSFATLVDTYTTGNADDYEMYLLGWTGGPDPDAYFYNLFHESQEEVGQGHFYEGQGEFHDNIVAARESADHDERRDLYIELTEEVLEYLPALPAYSEHNTMAARENVRDLHAHPAVSYNPRIVSDYQNTWIEE</sequence>
<gene>
    <name evidence="6" type="ORF">SAMN05443661_10932</name>
</gene>
<evidence type="ECO:0000256" key="1">
    <source>
        <dbReference type="ARBA" id="ARBA00005695"/>
    </source>
</evidence>
<dbReference type="GO" id="GO:0015833">
    <property type="term" value="P:peptide transport"/>
    <property type="evidence" value="ECO:0007669"/>
    <property type="project" value="TreeGrafter"/>
</dbReference>
<feature type="region of interest" description="Disordered" evidence="4">
    <location>
        <begin position="49"/>
        <end position="80"/>
    </location>
</feature>
<dbReference type="PIRSF" id="PIRSF002741">
    <property type="entry name" value="MppA"/>
    <property type="match status" value="1"/>
</dbReference>
<feature type="domain" description="Solute-binding protein family 5" evidence="5">
    <location>
        <begin position="126"/>
        <end position="485"/>
    </location>
</feature>
<dbReference type="OMA" id="WIPLVHS"/>
<comment type="similarity">
    <text evidence="1">Belongs to the bacterial solute-binding protein 5 family.</text>
</comment>
<dbReference type="InterPro" id="IPR030678">
    <property type="entry name" value="Peptide/Ni-bd"/>
</dbReference>
<dbReference type="SUPFAM" id="SSF53850">
    <property type="entry name" value="Periplasmic binding protein-like II"/>
    <property type="match status" value="1"/>
</dbReference>
<keyword evidence="3" id="KW-0732">Signal</keyword>
<evidence type="ECO:0000313" key="6">
    <source>
        <dbReference type="EMBL" id="SFI90724.1"/>
    </source>
</evidence>
<proteinExistence type="inferred from homology"/>
<evidence type="ECO:0000256" key="3">
    <source>
        <dbReference type="ARBA" id="ARBA00022729"/>
    </source>
</evidence>
<dbReference type="Proteomes" id="UP000182829">
    <property type="component" value="Unassembled WGS sequence"/>
</dbReference>
<reference evidence="6 7" key="1">
    <citation type="submission" date="2016-10" db="EMBL/GenBank/DDBJ databases">
        <authorList>
            <person name="de Groot N.N."/>
        </authorList>
    </citation>
    <scope>NUCLEOTIDE SEQUENCE [LARGE SCALE GENOMIC DNA]</scope>
    <source>
        <strain evidence="6 7">SP2</strain>
    </source>
</reference>
<organism evidence="6 7">
    <name type="scientific">Natronobacterium gregoryi</name>
    <dbReference type="NCBI Taxonomy" id="44930"/>
    <lineage>
        <taxon>Archaea</taxon>
        <taxon>Methanobacteriati</taxon>
        <taxon>Methanobacteriota</taxon>
        <taxon>Stenosarchaea group</taxon>
        <taxon>Halobacteria</taxon>
        <taxon>Halobacteriales</taxon>
        <taxon>Natrialbaceae</taxon>
        <taxon>Natronobacterium</taxon>
    </lineage>
</organism>
<dbReference type="InterPro" id="IPR039424">
    <property type="entry name" value="SBP_5"/>
</dbReference>
<keyword evidence="2" id="KW-0813">Transport</keyword>
<protein>
    <submittedName>
        <fullName evidence="6">Peptide/nickel transport system substrate-binding protein</fullName>
    </submittedName>
</protein>
<dbReference type="AlphaFoldDB" id="A0A1I3M136"/>
<dbReference type="PANTHER" id="PTHR30290:SF9">
    <property type="entry name" value="OLIGOPEPTIDE-BINDING PROTEIN APPA"/>
    <property type="match status" value="1"/>
</dbReference>
<name>A0A1I3M136_9EURY</name>
<feature type="compositionally biased region" description="Acidic residues" evidence="4">
    <location>
        <begin position="50"/>
        <end position="59"/>
    </location>
</feature>
<evidence type="ECO:0000256" key="4">
    <source>
        <dbReference type="SAM" id="MobiDB-lite"/>
    </source>
</evidence>